<dbReference type="Proteomes" id="UP001321445">
    <property type="component" value="Chromosome"/>
</dbReference>
<protein>
    <submittedName>
        <fullName evidence="1">Hydrolase</fullName>
    </submittedName>
</protein>
<name>A0ABM8FKH8_9BACT</name>
<organism evidence="1 2">
    <name type="scientific">Hydrogenimonas cancrithermarum</name>
    <dbReference type="NCBI Taxonomy" id="2993563"/>
    <lineage>
        <taxon>Bacteria</taxon>
        <taxon>Pseudomonadati</taxon>
        <taxon>Campylobacterota</taxon>
        <taxon>Epsilonproteobacteria</taxon>
        <taxon>Campylobacterales</taxon>
        <taxon>Hydrogenimonadaceae</taxon>
        <taxon>Hydrogenimonas</taxon>
    </lineage>
</organism>
<dbReference type="SFLD" id="SFLDS00003">
    <property type="entry name" value="Haloacid_Dehalogenase"/>
    <property type="match status" value="1"/>
</dbReference>
<gene>
    <name evidence="1" type="ORF">HCR_11140</name>
</gene>
<proteinExistence type="predicted"/>
<dbReference type="NCBIfam" id="TIGR01549">
    <property type="entry name" value="HAD-SF-IA-v1"/>
    <property type="match status" value="1"/>
</dbReference>
<evidence type="ECO:0000313" key="2">
    <source>
        <dbReference type="Proteomes" id="UP001321445"/>
    </source>
</evidence>
<keyword evidence="2" id="KW-1185">Reference proteome</keyword>
<reference evidence="1 2" key="1">
    <citation type="submission" date="2023-03" db="EMBL/GenBank/DDBJ databases">
        <title>Description of Hydrogenimonas sp. ISO32.</title>
        <authorList>
            <person name="Mino S."/>
            <person name="Fukazawa S."/>
            <person name="Sawabe T."/>
        </authorList>
    </citation>
    <scope>NUCLEOTIDE SEQUENCE [LARGE SCALE GENOMIC DNA]</scope>
    <source>
        <strain evidence="1 2">ISO32</strain>
    </source>
</reference>
<dbReference type="Pfam" id="PF13419">
    <property type="entry name" value="HAD_2"/>
    <property type="match status" value="1"/>
</dbReference>
<dbReference type="InterPro" id="IPR036412">
    <property type="entry name" value="HAD-like_sf"/>
</dbReference>
<dbReference type="PANTHER" id="PTHR43434">
    <property type="entry name" value="PHOSPHOGLYCOLATE PHOSPHATASE"/>
    <property type="match status" value="1"/>
</dbReference>
<accession>A0ABM8FKH8</accession>
<dbReference type="InterPro" id="IPR023214">
    <property type="entry name" value="HAD_sf"/>
</dbReference>
<evidence type="ECO:0000313" key="1">
    <source>
        <dbReference type="EMBL" id="BDY12802.1"/>
    </source>
</evidence>
<dbReference type="InterPro" id="IPR023198">
    <property type="entry name" value="PGP-like_dom2"/>
</dbReference>
<dbReference type="Gene3D" id="3.40.50.1000">
    <property type="entry name" value="HAD superfamily/HAD-like"/>
    <property type="match status" value="1"/>
</dbReference>
<dbReference type="SUPFAM" id="SSF56784">
    <property type="entry name" value="HAD-like"/>
    <property type="match status" value="1"/>
</dbReference>
<dbReference type="SFLD" id="SFLDG01129">
    <property type="entry name" value="C1.5:_HAD__Beta-PGM__Phosphata"/>
    <property type="match status" value="1"/>
</dbReference>
<dbReference type="InterPro" id="IPR041492">
    <property type="entry name" value="HAD_2"/>
</dbReference>
<sequence>MTTILFDLDGTLIDSTEAILESFSVAYDTFSQNTPEADEIKALIGYPLDVMFVRLGVDSAKVDAFVQAYKMHYRKISRQKTVLLPGAKEAVERASGFARLGVVTTKTGRYSRELLEHMGLMHHFEVLIGREDVTHPKPHPEPIHKALASMEASPANTWMIGDTLLDVHAAHAAGVTPYALTCGYGSEEELSDACEHVAKDVKTAIENIAMKKSLL</sequence>
<dbReference type="InterPro" id="IPR050155">
    <property type="entry name" value="HAD-like_hydrolase_sf"/>
</dbReference>
<dbReference type="GO" id="GO:0016787">
    <property type="term" value="F:hydrolase activity"/>
    <property type="evidence" value="ECO:0007669"/>
    <property type="project" value="UniProtKB-KW"/>
</dbReference>
<dbReference type="InterPro" id="IPR006439">
    <property type="entry name" value="HAD-SF_hydro_IA"/>
</dbReference>
<dbReference type="PANTHER" id="PTHR43434:SF20">
    <property type="entry name" value="5'-NUCLEOTIDASE"/>
    <property type="match status" value="1"/>
</dbReference>
<dbReference type="SFLD" id="SFLDG01135">
    <property type="entry name" value="C1.5.6:_HAD__Beta-PGM__Phospha"/>
    <property type="match status" value="1"/>
</dbReference>
<dbReference type="EMBL" id="AP027370">
    <property type="protein sequence ID" value="BDY12802.1"/>
    <property type="molecule type" value="Genomic_DNA"/>
</dbReference>
<dbReference type="Gene3D" id="1.10.150.240">
    <property type="entry name" value="Putative phosphatase, domain 2"/>
    <property type="match status" value="1"/>
</dbReference>
<dbReference type="RefSeq" id="WP_286337979.1">
    <property type="nucleotide sequence ID" value="NZ_AP027370.1"/>
</dbReference>
<keyword evidence="1" id="KW-0378">Hydrolase</keyword>